<dbReference type="EMBL" id="JACIIK010000009">
    <property type="protein sequence ID" value="MBB6204521.1"/>
    <property type="molecule type" value="Genomic_DNA"/>
</dbReference>
<protein>
    <submittedName>
        <fullName evidence="1">Uncharacterized protein</fullName>
    </submittedName>
</protein>
<organism evidence="1 2">
    <name type="scientific">Paraburkholderia fungorum</name>
    <dbReference type="NCBI Taxonomy" id="134537"/>
    <lineage>
        <taxon>Bacteria</taxon>
        <taxon>Pseudomonadati</taxon>
        <taxon>Pseudomonadota</taxon>
        <taxon>Betaproteobacteria</taxon>
        <taxon>Burkholderiales</taxon>
        <taxon>Burkholderiaceae</taxon>
        <taxon>Paraburkholderia</taxon>
    </lineage>
</organism>
<evidence type="ECO:0000313" key="1">
    <source>
        <dbReference type="EMBL" id="MBB6204521.1"/>
    </source>
</evidence>
<accession>A0AAW3V2B4</accession>
<sequence>MIDPSGAVATRAAVDDPPIRQFKEKRVPILARQFPVSRDRRSPRHNATFVFNDPLAGCDIAHSKDPTAVNA</sequence>
<dbReference type="Proteomes" id="UP000518681">
    <property type="component" value="Unassembled WGS sequence"/>
</dbReference>
<dbReference type="AlphaFoldDB" id="A0AAW3V2B4"/>
<evidence type="ECO:0000313" key="2">
    <source>
        <dbReference type="Proteomes" id="UP000518681"/>
    </source>
</evidence>
<gene>
    <name evidence="1" type="ORF">GGD69_005415</name>
</gene>
<comment type="caution">
    <text evidence="1">The sequence shown here is derived from an EMBL/GenBank/DDBJ whole genome shotgun (WGS) entry which is preliminary data.</text>
</comment>
<proteinExistence type="predicted"/>
<name>A0AAW3V2B4_9BURK</name>
<reference evidence="1 2" key="1">
    <citation type="submission" date="2020-08" db="EMBL/GenBank/DDBJ databases">
        <title>Genomic Encyclopedia of Type Strains, Phase IV (KMG-V): Genome sequencing to study the core and pangenomes of soil and plant-associated prokaryotes.</title>
        <authorList>
            <person name="Whitman W."/>
        </authorList>
    </citation>
    <scope>NUCLEOTIDE SEQUENCE [LARGE SCALE GENOMIC DNA]</scope>
    <source>
        <strain evidence="1 2">SEMIA 4013</strain>
    </source>
</reference>